<dbReference type="AlphaFoldDB" id="B2B2B1"/>
<evidence type="ECO:0000256" key="1">
    <source>
        <dbReference type="SAM" id="MobiDB-lite"/>
    </source>
</evidence>
<reference evidence="4" key="3">
    <citation type="journal article" date="2014" name="Genetics">
        <title>Maintaining two mating types: Structure of the mating type locus and its role in heterokaryosis in Podospora anserina.</title>
        <authorList>
            <person name="Grognet P."/>
            <person name="Bidard F."/>
            <person name="Kuchly C."/>
            <person name="Tong L.C.H."/>
            <person name="Coppin E."/>
            <person name="Benkhali J.A."/>
            <person name="Couloux A."/>
            <person name="Wincker P."/>
            <person name="Debuchy R."/>
            <person name="Silar P."/>
        </authorList>
    </citation>
    <scope>GENOME REANNOTATION</scope>
    <source>
        <strain evidence="4">S / ATCC MYA-4624 / DSM 980 / FGSC 10383</strain>
    </source>
</reference>
<reference evidence="3" key="4">
    <citation type="submission" date="2015-04" db="EMBL/GenBank/DDBJ databases">
        <title>Maintaining two mating types: Structure of the mating type locus and its role in heterokaryosis in Podospora anserina.</title>
        <authorList>
            <person name="Grognet P."/>
            <person name="Bidard F."/>
            <person name="Kuchly C."/>
            <person name="Chan Ho Tong L."/>
            <person name="Coppin E."/>
            <person name="Ait Benkhali J."/>
            <person name="Couloux A."/>
            <person name="Wincker P."/>
            <person name="Debuchy R."/>
            <person name="Silar P."/>
        </authorList>
    </citation>
    <scope>NUCLEOTIDE SEQUENCE</scope>
</reference>
<reference evidence="2 4" key="1">
    <citation type="journal article" date="2008" name="Genome Biol.">
        <title>The genome sequence of the model ascomycete fungus Podospora anserina.</title>
        <authorList>
            <person name="Espagne E."/>
            <person name="Lespinet O."/>
            <person name="Malagnac F."/>
            <person name="Da Silva C."/>
            <person name="Jaillon O."/>
            <person name="Porcel B.M."/>
            <person name="Couloux A."/>
            <person name="Aury J.-M."/>
            <person name="Segurens B."/>
            <person name="Poulain J."/>
            <person name="Anthouard V."/>
            <person name="Grossetete S."/>
            <person name="Khalili H."/>
            <person name="Coppin E."/>
            <person name="Dequard-Chablat M."/>
            <person name="Picard M."/>
            <person name="Contamine V."/>
            <person name="Arnaise S."/>
            <person name="Bourdais A."/>
            <person name="Berteaux-Lecellier V."/>
            <person name="Gautheret D."/>
            <person name="de Vries R.P."/>
            <person name="Battaglia E."/>
            <person name="Coutinho P.M."/>
            <person name="Danchin E.G.J."/>
            <person name="Henrissat B."/>
            <person name="El Khoury R."/>
            <person name="Sainsard-Chanet A."/>
            <person name="Boivin A."/>
            <person name="Pinan-Lucarre B."/>
            <person name="Sellem C.H."/>
            <person name="Debuchy R."/>
            <person name="Wincker P."/>
            <person name="Weissenbach J."/>
            <person name="Silar P."/>
        </authorList>
    </citation>
    <scope>NUCLEOTIDE SEQUENCE [LARGE SCALE GENOMIC DNA]</scope>
    <source>
        <strain evidence="4">S / ATCC MYA-4624 / DSM 980 / FGSC 10383</strain>
        <strain evidence="2">S mat+</strain>
    </source>
</reference>
<evidence type="ECO:0000313" key="3">
    <source>
        <dbReference type="EMBL" id="CDP30644.1"/>
    </source>
</evidence>
<feature type="compositionally biased region" description="Low complexity" evidence="1">
    <location>
        <begin position="1"/>
        <end position="13"/>
    </location>
</feature>
<dbReference type="HOGENOM" id="CLU_013726_0_0_1"/>
<feature type="region of interest" description="Disordered" evidence="1">
    <location>
        <begin position="1"/>
        <end position="57"/>
    </location>
</feature>
<evidence type="ECO:0000313" key="4">
    <source>
        <dbReference type="Proteomes" id="UP000001197"/>
    </source>
</evidence>
<dbReference type="EMBL" id="CU638744">
    <property type="protein sequence ID" value="CAP71246.1"/>
    <property type="molecule type" value="Genomic_DNA"/>
</dbReference>
<reference evidence="2" key="2">
    <citation type="submission" date="2008-07" db="EMBL/GenBank/DDBJ databases">
        <authorList>
            <person name="Genoscope - CEA"/>
        </authorList>
    </citation>
    <scope>NUCLEOTIDE SEQUENCE</scope>
    <source>
        <strain evidence="2">S mat+</strain>
    </source>
</reference>
<dbReference type="EMBL" id="FO904941">
    <property type="protein sequence ID" value="CDP30644.1"/>
    <property type="molecule type" value="Genomic_DNA"/>
</dbReference>
<name>B2B2B1_PODAN</name>
<gene>
    <name evidence="2" type="ORF">PODANS_6_6120</name>
</gene>
<dbReference type="Proteomes" id="UP000001197">
    <property type="component" value="Chromosome 6"/>
</dbReference>
<proteinExistence type="predicted"/>
<dbReference type="OrthoDB" id="5371510at2759"/>
<dbReference type="eggNOG" id="ENOG502S984">
    <property type="taxonomic scope" value="Eukaryota"/>
</dbReference>
<protein>
    <submittedName>
        <fullName evidence="2">Podospora anserina S mat+ genomic DNA chromosome 6, supercontig 2</fullName>
    </submittedName>
</protein>
<dbReference type="GeneID" id="6194481"/>
<feature type="compositionally biased region" description="Acidic residues" evidence="1">
    <location>
        <begin position="822"/>
        <end position="849"/>
    </location>
</feature>
<organism evidence="2">
    <name type="scientific">Podospora anserina (strain S / ATCC MYA-4624 / DSM 980 / FGSC 10383)</name>
    <name type="common">Pleurage anserina</name>
    <dbReference type="NCBI Taxonomy" id="515849"/>
    <lineage>
        <taxon>Eukaryota</taxon>
        <taxon>Fungi</taxon>
        <taxon>Dikarya</taxon>
        <taxon>Ascomycota</taxon>
        <taxon>Pezizomycotina</taxon>
        <taxon>Sordariomycetes</taxon>
        <taxon>Sordariomycetidae</taxon>
        <taxon>Sordariales</taxon>
        <taxon>Podosporaceae</taxon>
        <taxon>Podospora</taxon>
        <taxon>Podospora anserina</taxon>
    </lineage>
</organism>
<dbReference type="KEGG" id="pan:PODANSg7149"/>
<keyword evidence="4" id="KW-1185">Reference proteome</keyword>
<sequence>MEQQQLIDQLIDDWASTPSPPAQDNMPMATESGSPRAVTFSEPQPEPPKPHQPHPATRNAMQQNFMDIVATRCHLAPAKGKDTSVLAFIIFPKDYIGTTCDGSRWGDFKLRMSYGSLIALNSAKINNMFKPRAQERFRRRLATDLGVKDLPEGVKYVLDFTPPVEGAELADLTAKLWLPKMVKLWFLAGHYSPDPVLKCFQDTDFRSRLMADSAVGAIMVMGHDDICRRQNCLTDASPWEVASSCPGIVPDDESTPMCHIPPWRRIEDYCPIRHRVCIMRVLQAINGKDLMLNSAVRMWTVAQVAISLEVPQVVVSINDPVVDLDGRLTDFAQVDPVTQWLSAPPNTKFTEICPEKAFELAYALRIPSILTAAFKILVSETAVDYAKALRSPRLPKESWVQRPRDDYGDFPSDPVEYGARAFLDRMTGKYKLLKSDAVFNYLPTRIAEWDNLMATKQVIDRYGHSEVKEAYERLTRGLVHIVHEYVDRVMTAETQGCEIDGLPQKVVELVEAQRRHYVPAKSHLPLHLVYSKLDPSQKVLTPYLWRSLREKLETLAEMANTKVDGDYLKQLRLTFNKEMSRIRHPEAVEMLSDIASAGGGNRQVWTGWFDLFKFHSGLHYALKDLTTRVLGHHDENMFSFFLSDHLLLNLEDSELKYLPIWADGGLDDGSGGVFQEVIPEAEMGPSEPGPGYHTGYTVAGTDTDMASTVGYAPTMVSKSDLGFGELLLDDATVARSVSVQQTGAGESEWGGIISDNKRRVVAVPSEMTSEDRFTEGEDGEWNEAMYERPAGHQAVGQALEEYVEEPGLEGGSLKGKGVDDVMSLDDDDDDDGTSTLDGFEDMDDVNFGL</sequence>
<dbReference type="RefSeq" id="XP_001910112.1">
    <property type="nucleotide sequence ID" value="XM_001910077.1"/>
</dbReference>
<accession>B2B2B1</accession>
<feature type="region of interest" description="Disordered" evidence="1">
    <location>
        <begin position="806"/>
        <end position="849"/>
    </location>
</feature>
<evidence type="ECO:0000313" key="2">
    <source>
        <dbReference type="EMBL" id="CAP71246.1"/>
    </source>
</evidence>
<dbReference type="VEuPathDB" id="FungiDB:PODANS_6_6120"/>